<dbReference type="PANTHER" id="PTHR47466:SF1">
    <property type="entry name" value="METALLOPROTEASE MEP1 (AFU_ORTHOLOGUE AFUA_1G07730)-RELATED"/>
    <property type="match status" value="1"/>
</dbReference>
<evidence type="ECO:0000256" key="7">
    <source>
        <dbReference type="ARBA" id="ARBA00023049"/>
    </source>
</evidence>
<dbReference type="InterPro" id="IPR000859">
    <property type="entry name" value="CUB_dom"/>
</dbReference>
<dbReference type="InterPro" id="IPR024079">
    <property type="entry name" value="MetalloPept_cat_dom_sf"/>
</dbReference>
<protein>
    <recommendedName>
        <fullName evidence="14">PKD domain-containing protein</fullName>
    </recommendedName>
</protein>
<dbReference type="InterPro" id="IPR035914">
    <property type="entry name" value="Sperma_CUB_dom_sf"/>
</dbReference>
<keyword evidence="3" id="KW-0479">Metal-binding</keyword>
<keyword evidence="8" id="KW-1015">Disulfide bond</keyword>
<evidence type="ECO:0000256" key="6">
    <source>
        <dbReference type="ARBA" id="ARBA00022833"/>
    </source>
</evidence>
<evidence type="ECO:0000256" key="1">
    <source>
        <dbReference type="ARBA" id="ARBA00008721"/>
    </source>
</evidence>
<evidence type="ECO:0000256" key="8">
    <source>
        <dbReference type="ARBA" id="ARBA00023157"/>
    </source>
</evidence>
<dbReference type="Proteomes" id="UP001185092">
    <property type="component" value="Unassembled WGS sequence"/>
</dbReference>
<evidence type="ECO:0008006" key="14">
    <source>
        <dbReference type="Google" id="ProtNLM"/>
    </source>
</evidence>
<gene>
    <name evidence="12" type="ORF">HNQ88_002080</name>
</gene>
<keyword evidence="7" id="KW-0482">Metalloprotease</keyword>
<evidence type="ECO:0000256" key="3">
    <source>
        <dbReference type="ARBA" id="ARBA00022723"/>
    </source>
</evidence>
<evidence type="ECO:0000256" key="2">
    <source>
        <dbReference type="ARBA" id="ARBA00022670"/>
    </source>
</evidence>
<proteinExistence type="inferred from homology"/>
<keyword evidence="13" id="KW-1185">Reference proteome</keyword>
<evidence type="ECO:0000256" key="5">
    <source>
        <dbReference type="ARBA" id="ARBA00022801"/>
    </source>
</evidence>
<evidence type="ECO:0000256" key="9">
    <source>
        <dbReference type="SAM" id="SignalP"/>
    </source>
</evidence>
<dbReference type="GO" id="GO:0046872">
    <property type="term" value="F:metal ion binding"/>
    <property type="evidence" value="ECO:0007669"/>
    <property type="project" value="UniProtKB-KW"/>
</dbReference>
<keyword evidence="6" id="KW-0862">Zinc</keyword>
<keyword evidence="2" id="KW-0645">Protease</keyword>
<dbReference type="Gene3D" id="3.40.390.10">
    <property type="entry name" value="Collagenase (Catalytic Domain)"/>
    <property type="match status" value="1"/>
</dbReference>
<dbReference type="SMART" id="SM00042">
    <property type="entry name" value="CUB"/>
    <property type="match status" value="1"/>
</dbReference>
<feature type="chain" id="PRO_5042090482" description="PKD domain-containing protein" evidence="9">
    <location>
        <begin position="23"/>
        <end position="773"/>
    </location>
</feature>
<dbReference type="SUPFAM" id="SSF49299">
    <property type="entry name" value="PKD domain"/>
    <property type="match status" value="2"/>
</dbReference>
<dbReference type="InterPro" id="IPR022409">
    <property type="entry name" value="PKD/Chitinase_dom"/>
</dbReference>
<dbReference type="RefSeq" id="WP_309938551.1">
    <property type="nucleotide sequence ID" value="NZ_AP025305.1"/>
</dbReference>
<keyword evidence="5" id="KW-0378">Hydrolase</keyword>
<comment type="similarity">
    <text evidence="1">Belongs to the peptidase M43B family.</text>
</comment>
<comment type="caution">
    <text evidence="12">The sequence shown here is derived from an EMBL/GenBank/DDBJ whole genome shotgun (WGS) entry which is preliminary data.</text>
</comment>
<dbReference type="Pfam" id="PF05572">
    <property type="entry name" value="Peptidase_M43"/>
    <property type="match status" value="1"/>
</dbReference>
<feature type="domain" description="PKD" evidence="11">
    <location>
        <begin position="508"/>
        <end position="576"/>
    </location>
</feature>
<dbReference type="CDD" id="cd00041">
    <property type="entry name" value="CUB"/>
    <property type="match status" value="1"/>
</dbReference>
<dbReference type="AlphaFoldDB" id="A0AAE3XLZ5"/>
<keyword evidence="4 9" id="KW-0732">Signal</keyword>
<dbReference type="InterPro" id="IPR008754">
    <property type="entry name" value="Peptidase_M43"/>
</dbReference>
<dbReference type="GO" id="GO:0008237">
    <property type="term" value="F:metallopeptidase activity"/>
    <property type="evidence" value="ECO:0007669"/>
    <property type="project" value="UniProtKB-KW"/>
</dbReference>
<dbReference type="EMBL" id="JAVDQD010000002">
    <property type="protein sequence ID" value="MDR6239043.1"/>
    <property type="molecule type" value="Genomic_DNA"/>
</dbReference>
<dbReference type="PANTHER" id="PTHR47466">
    <property type="match status" value="1"/>
</dbReference>
<evidence type="ECO:0000313" key="12">
    <source>
        <dbReference type="EMBL" id="MDR6239043.1"/>
    </source>
</evidence>
<evidence type="ECO:0000256" key="4">
    <source>
        <dbReference type="ARBA" id="ARBA00022729"/>
    </source>
</evidence>
<dbReference type="InterPro" id="IPR000601">
    <property type="entry name" value="PKD_dom"/>
</dbReference>
<dbReference type="Gene3D" id="2.60.120.260">
    <property type="entry name" value="Galactose-binding domain-like"/>
    <property type="match status" value="1"/>
</dbReference>
<dbReference type="CDD" id="cd00146">
    <property type="entry name" value="PKD"/>
    <property type="match status" value="2"/>
</dbReference>
<dbReference type="Pfam" id="PF00431">
    <property type="entry name" value="CUB"/>
    <property type="match status" value="1"/>
</dbReference>
<dbReference type="SMART" id="SM00089">
    <property type="entry name" value="PKD"/>
    <property type="match status" value="2"/>
</dbReference>
<organism evidence="12 13">
    <name type="scientific">Aureibacter tunicatorum</name>
    <dbReference type="NCBI Taxonomy" id="866807"/>
    <lineage>
        <taxon>Bacteria</taxon>
        <taxon>Pseudomonadati</taxon>
        <taxon>Bacteroidota</taxon>
        <taxon>Cytophagia</taxon>
        <taxon>Cytophagales</taxon>
        <taxon>Persicobacteraceae</taxon>
        <taxon>Aureibacter</taxon>
    </lineage>
</organism>
<dbReference type="Gene3D" id="2.60.40.10">
    <property type="entry name" value="Immunoglobulins"/>
    <property type="match status" value="1"/>
</dbReference>
<dbReference type="InterPro" id="IPR013783">
    <property type="entry name" value="Ig-like_fold"/>
</dbReference>
<feature type="signal peptide" evidence="9">
    <location>
        <begin position="1"/>
        <end position="22"/>
    </location>
</feature>
<dbReference type="SUPFAM" id="SSF49854">
    <property type="entry name" value="Spermadhesin, CUB domain"/>
    <property type="match status" value="1"/>
</dbReference>
<evidence type="ECO:0000313" key="13">
    <source>
        <dbReference type="Proteomes" id="UP001185092"/>
    </source>
</evidence>
<evidence type="ECO:0000259" key="10">
    <source>
        <dbReference type="PROSITE" id="PS01180"/>
    </source>
</evidence>
<dbReference type="SUPFAM" id="SSF55486">
    <property type="entry name" value="Metalloproteases ('zincins'), catalytic domain"/>
    <property type="match status" value="1"/>
</dbReference>
<dbReference type="PROSITE" id="PS01180">
    <property type="entry name" value="CUB"/>
    <property type="match status" value="1"/>
</dbReference>
<dbReference type="PROSITE" id="PS50093">
    <property type="entry name" value="PKD"/>
    <property type="match status" value="1"/>
</dbReference>
<dbReference type="InterPro" id="IPR035986">
    <property type="entry name" value="PKD_dom_sf"/>
</dbReference>
<sequence length="773" mass="87302">MFRYLFSIFSLVMLLQASGVKAQSNDEDYATKEGVVIPVVFHIVHGGGIENITDDQIFECMAQLNEDYNDRDRWRDQIIPEFKPIRANIGVEFRLARKDPNGNRTSGILRHYNPEWTVQTNNGSDIEMKQAYGWPRKNYLNIFVVRAAGDHAGSAWAYAIDNDLDGVVSSFWAVGRTREARPTHVKIMTHEVGHWFSLAHTFAGGCDNLDGVDDTPPSDVGQGCEHYEYPCKDEEGNKVLANRQNYMDYGQCTAMFTKGQKKKMWLYMFDNHPEMLEDDNKVKTGIEGEDLWADFYAQKNFTAVGNSVKYTDQSFVSGKKIKYWEWTFPGGEPSAYTGKNPPLVKYEYEGVYPAILKVTAEDGHEEVTVKENYMIVSSNIAMQNGEFEVSEAKFFDPGGKGLANKRGKYGNRTDALLVLKPKTEGKFVKVDFDSFELENKSNTDYLEVFDGADTTTLIGRFEMDRNPGTIISTHSSGALTFRFHSNMEGRAEGWEASVSLADSKPVAPIIRVYQSQKLAFAGDTLQFFDYSHPFPTKRKWAFEGGKSSDLKEKVASVIYEKEGEYSASLSLKSESGKSEWNDDFAVKIGADPIPMTESFGEEFPPRWWVISNPDKSVTWEQRKDAGLGGKGVLVMNNTDNSNMGTIDEIKTQYFDFSTVVDSIYITFDVAYTKFDDQSPDVLEVLVSKDFGKTWEAVYKKTHTDLETKAIDTNDSNDWIPTEKSDWRKESINVSKYQGEKAVQLKIRNTSGYGTRIWIDNLTIGSDQNGNATL</sequence>
<reference evidence="12" key="1">
    <citation type="submission" date="2023-07" db="EMBL/GenBank/DDBJ databases">
        <title>Genomic Encyclopedia of Type Strains, Phase IV (KMG-IV): sequencing the most valuable type-strain genomes for metagenomic binning, comparative biology and taxonomic classification.</title>
        <authorList>
            <person name="Goeker M."/>
        </authorList>
    </citation>
    <scope>NUCLEOTIDE SEQUENCE</scope>
    <source>
        <strain evidence="12">DSM 26174</strain>
    </source>
</reference>
<accession>A0AAE3XLZ5</accession>
<dbReference type="Gene3D" id="2.60.120.290">
    <property type="entry name" value="Spermadhesin, CUB domain"/>
    <property type="match status" value="1"/>
</dbReference>
<evidence type="ECO:0000259" key="11">
    <source>
        <dbReference type="PROSITE" id="PS50093"/>
    </source>
</evidence>
<name>A0AAE3XLZ5_9BACT</name>
<dbReference type="GO" id="GO:0006508">
    <property type="term" value="P:proteolysis"/>
    <property type="evidence" value="ECO:0007669"/>
    <property type="project" value="UniProtKB-KW"/>
</dbReference>
<feature type="domain" description="CUB" evidence="10">
    <location>
        <begin position="383"/>
        <end position="501"/>
    </location>
</feature>